<organism evidence="9 10">
    <name type="scientific">Candidatus Ornithomonoglobus merdipullorum</name>
    <dbReference type="NCBI Taxonomy" id="2840895"/>
    <lineage>
        <taxon>Bacteria</taxon>
        <taxon>Bacillati</taxon>
        <taxon>Bacillota</taxon>
        <taxon>Clostridia</taxon>
        <taxon>Candidatus Ornithomonoglobus</taxon>
    </lineage>
</organism>
<keyword evidence="5 7" id="KW-1133">Transmembrane helix</keyword>
<dbReference type="PANTHER" id="PTHR43744">
    <property type="entry name" value="ABC TRANSPORTER PERMEASE PROTEIN MG189-RELATED-RELATED"/>
    <property type="match status" value="1"/>
</dbReference>
<name>A0A9D1MCS4_9FIRM</name>
<feature type="transmembrane region" description="Helical" evidence="7">
    <location>
        <begin position="109"/>
        <end position="129"/>
    </location>
</feature>
<comment type="similarity">
    <text evidence="7">Belongs to the binding-protein-dependent transport system permease family.</text>
</comment>
<evidence type="ECO:0000259" key="8">
    <source>
        <dbReference type="PROSITE" id="PS50928"/>
    </source>
</evidence>
<dbReference type="EMBL" id="DVNB01000087">
    <property type="protein sequence ID" value="HIU57795.1"/>
    <property type="molecule type" value="Genomic_DNA"/>
</dbReference>
<protein>
    <submittedName>
        <fullName evidence="9">Carbohydrate ABC transporter permease</fullName>
    </submittedName>
</protein>
<evidence type="ECO:0000256" key="2">
    <source>
        <dbReference type="ARBA" id="ARBA00022448"/>
    </source>
</evidence>
<reference evidence="9" key="1">
    <citation type="submission" date="2020-10" db="EMBL/GenBank/DDBJ databases">
        <authorList>
            <person name="Gilroy R."/>
        </authorList>
    </citation>
    <scope>NUCLEOTIDE SEQUENCE</scope>
    <source>
        <strain evidence="9">USAMLcec3-3695</strain>
    </source>
</reference>
<feature type="transmembrane region" description="Helical" evidence="7">
    <location>
        <begin position="180"/>
        <end position="204"/>
    </location>
</feature>
<dbReference type="GO" id="GO:0055085">
    <property type="term" value="P:transmembrane transport"/>
    <property type="evidence" value="ECO:0007669"/>
    <property type="project" value="InterPro"/>
</dbReference>
<proteinExistence type="inferred from homology"/>
<comment type="caution">
    <text evidence="9">The sequence shown here is derived from an EMBL/GenBank/DDBJ whole genome shotgun (WGS) entry which is preliminary data.</text>
</comment>
<dbReference type="Pfam" id="PF00528">
    <property type="entry name" value="BPD_transp_1"/>
    <property type="match status" value="1"/>
</dbReference>
<keyword evidence="2 7" id="KW-0813">Transport</keyword>
<keyword evidence="4 7" id="KW-0812">Transmembrane</keyword>
<comment type="subcellular location">
    <subcellularLocation>
        <location evidence="1 7">Cell membrane</location>
        <topology evidence="1 7">Multi-pass membrane protein</topology>
    </subcellularLocation>
</comment>
<dbReference type="InterPro" id="IPR035906">
    <property type="entry name" value="MetI-like_sf"/>
</dbReference>
<feature type="domain" description="ABC transmembrane type-1" evidence="8">
    <location>
        <begin position="73"/>
        <end position="273"/>
    </location>
</feature>
<feature type="transmembrane region" description="Helical" evidence="7">
    <location>
        <begin position="73"/>
        <end position="97"/>
    </location>
</feature>
<feature type="transmembrane region" description="Helical" evidence="7">
    <location>
        <begin position="12"/>
        <end position="30"/>
    </location>
</feature>
<accession>A0A9D1MCS4</accession>
<keyword evidence="3" id="KW-1003">Cell membrane</keyword>
<dbReference type="SUPFAM" id="SSF161098">
    <property type="entry name" value="MetI-like"/>
    <property type="match status" value="1"/>
</dbReference>
<keyword evidence="6 7" id="KW-0472">Membrane</keyword>
<evidence type="ECO:0000256" key="4">
    <source>
        <dbReference type="ARBA" id="ARBA00022692"/>
    </source>
</evidence>
<dbReference type="GO" id="GO:0005886">
    <property type="term" value="C:plasma membrane"/>
    <property type="evidence" value="ECO:0007669"/>
    <property type="project" value="UniProtKB-SubCell"/>
</dbReference>
<dbReference type="PANTHER" id="PTHR43744:SF9">
    <property type="entry name" value="POLYGALACTURONAN_RHAMNOGALACTURONAN TRANSPORT SYSTEM PERMEASE PROTEIN YTCP"/>
    <property type="match status" value="1"/>
</dbReference>
<evidence type="ECO:0000256" key="1">
    <source>
        <dbReference type="ARBA" id="ARBA00004651"/>
    </source>
</evidence>
<feature type="transmembrane region" description="Helical" evidence="7">
    <location>
        <begin position="255"/>
        <end position="275"/>
    </location>
</feature>
<reference evidence="9" key="2">
    <citation type="journal article" date="2021" name="PeerJ">
        <title>Extensive microbial diversity within the chicken gut microbiome revealed by metagenomics and culture.</title>
        <authorList>
            <person name="Gilroy R."/>
            <person name="Ravi A."/>
            <person name="Getino M."/>
            <person name="Pursley I."/>
            <person name="Horton D.L."/>
            <person name="Alikhan N.F."/>
            <person name="Baker D."/>
            <person name="Gharbi K."/>
            <person name="Hall N."/>
            <person name="Watson M."/>
            <person name="Adriaenssens E.M."/>
            <person name="Foster-Nyarko E."/>
            <person name="Jarju S."/>
            <person name="Secka A."/>
            <person name="Antonio M."/>
            <person name="Oren A."/>
            <person name="Chaudhuri R.R."/>
            <person name="La Ragione R."/>
            <person name="Hildebrand F."/>
            <person name="Pallen M.J."/>
        </authorList>
    </citation>
    <scope>NUCLEOTIDE SEQUENCE</scope>
    <source>
        <strain evidence="9">USAMLcec3-3695</strain>
    </source>
</reference>
<dbReference type="Gene3D" id="1.10.3720.10">
    <property type="entry name" value="MetI-like"/>
    <property type="match status" value="1"/>
</dbReference>
<evidence type="ECO:0000256" key="3">
    <source>
        <dbReference type="ARBA" id="ARBA00022475"/>
    </source>
</evidence>
<sequence length="290" mass="32041">MKKHVSDIVTDVLIYFFLGLLTLVCLIPFLHVASMSISSNAAVTTNQVFLLPKGLNFEAYKQVFGDSSMMHSLYITVIVTVLFTALGMFLTICGAYALSRPKLKGRKTLNIIFVVTMYFNAGIIPSYILMSTLNLLNTMAVLVLPLAFSCYNLIILRSFMNASIPPSLIEAAEIDGCDEFRILLSVVLPLSVPVLATLTLFYAVGRWNSFQDALYYITDSDLKVLQQKLYELVNSASSQGLSQEISSSTLQSPEVLKAACIMFATIPILCIYPFVQKYFVKGVMIGAVKE</sequence>
<evidence type="ECO:0000256" key="6">
    <source>
        <dbReference type="ARBA" id="ARBA00023136"/>
    </source>
</evidence>
<evidence type="ECO:0000313" key="10">
    <source>
        <dbReference type="Proteomes" id="UP000824109"/>
    </source>
</evidence>
<dbReference type="AlphaFoldDB" id="A0A9D1MCS4"/>
<dbReference type="Proteomes" id="UP000824109">
    <property type="component" value="Unassembled WGS sequence"/>
</dbReference>
<dbReference type="CDD" id="cd06261">
    <property type="entry name" value="TM_PBP2"/>
    <property type="match status" value="1"/>
</dbReference>
<dbReference type="InterPro" id="IPR000515">
    <property type="entry name" value="MetI-like"/>
</dbReference>
<evidence type="ECO:0000256" key="7">
    <source>
        <dbReference type="RuleBase" id="RU363032"/>
    </source>
</evidence>
<evidence type="ECO:0000256" key="5">
    <source>
        <dbReference type="ARBA" id="ARBA00022989"/>
    </source>
</evidence>
<evidence type="ECO:0000313" key="9">
    <source>
        <dbReference type="EMBL" id="HIU57795.1"/>
    </source>
</evidence>
<dbReference type="PROSITE" id="PS50928">
    <property type="entry name" value="ABC_TM1"/>
    <property type="match status" value="1"/>
</dbReference>
<gene>
    <name evidence="9" type="ORF">IAA61_08315</name>
</gene>
<feature type="transmembrane region" description="Helical" evidence="7">
    <location>
        <begin position="135"/>
        <end position="159"/>
    </location>
</feature>